<dbReference type="PRINTS" id="PR00131">
    <property type="entry name" value="GLHYDRLASE1"/>
</dbReference>
<reference evidence="6" key="1">
    <citation type="journal article" date="2013" name="Nature">
        <title>Pan genome of the phytoplankton Emiliania underpins its global distribution.</title>
        <authorList>
            <person name="Read B.A."/>
            <person name="Kegel J."/>
            <person name="Klute M.J."/>
            <person name="Kuo A."/>
            <person name="Lefebvre S.C."/>
            <person name="Maumus F."/>
            <person name="Mayer C."/>
            <person name="Miller J."/>
            <person name="Monier A."/>
            <person name="Salamov A."/>
            <person name="Young J."/>
            <person name="Aguilar M."/>
            <person name="Claverie J.M."/>
            <person name="Frickenhaus S."/>
            <person name="Gonzalez K."/>
            <person name="Herman E.K."/>
            <person name="Lin Y.C."/>
            <person name="Napier J."/>
            <person name="Ogata H."/>
            <person name="Sarno A.F."/>
            <person name="Shmutz J."/>
            <person name="Schroeder D."/>
            <person name="de Vargas C."/>
            <person name="Verret F."/>
            <person name="von Dassow P."/>
            <person name="Valentin K."/>
            <person name="Van de Peer Y."/>
            <person name="Wheeler G."/>
            <person name="Dacks J.B."/>
            <person name="Delwiche C.F."/>
            <person name="Dyhrman S.T."/>
            <person name="Glockner G."/>
            <person name="John U."/>
            <person name="Richards T."/>
            <person name="Worden A.Z."/>
            <person name="Zhang X."/>
            <person name="Grigoriev I.V."/>
            <person name="Allen A.E."/>
            <person name="Bidle K."/>
            <person name="Borodovsky M."/>
            <person name="Bowler C."/>
            <person name="Brownlee C."/>
            <person name="Cock J.M."/>
            <person name="Elias M."/>
            <person name="Gladyshev V.N."/>
            <person name="Groth M."/>
            <person name="Guda C."/>
            <person name="Hadaegh A."/>
            <person name="Iglesias-Rodriguez M.D."/>
            <person name="Jenkins J."/>
            <person name="Jones B.M."/>
            <person name="Lawson T."/>
            <person name="Leese F."/>
            <person name="Lindquist E."/>
            <person name="Lobanov A."/>
            <person name="Lomsadze A."/>
            <person name="Malik S.B."/>
            <person name="Marsh M.E."/>
            <person name="Mackinder L."/>
            <person name="Mock T."/>
            <person name="Mueller-Roeber B."/>
            <person name="Pagarete A."/>
            <person name="Parker M."/>
            <person name="Probert I."/>
            <person name="Quesneville H."/>
            <person name="Raines C."/>
            <person name="Rensing S.A."/>
            <person name="Riano-Pachon D.M."/>
            <person name="Richier S."/>
            <person name="Rokitta S."/>
            <person name="Shiraiwa Y."/>
            <person name="Soanes D.M."/>
            <person name="van der Giezen M."/>
            <person name="Wahlund T.M."/>
            <person name="Williams B."/>
            <person name="Wilson W."/>
            <person name="Wolfe G."/>
            <person name="Wurch L.L."/>
        </authorList>
    </citation>
    <scope>NUCLEOTIDE SEQUENCE</scope>
</reference>
<evidence type="ECO:0000256" key="2">
    <source>
        <dbReference type="ARBA" id="ARBA00022801"/>
    </source>
</evidence>
<dbReference type="PANTHER" id="PTHR10353">
    <property type="entry name" value="GLYCOSYL HYDROLASE"/>
    <property type="match status" value="1"/>
</dbReference>
<dbReference type="InterPro" id="IPR033132">
    <property type="entry name" value="GH_1_N_CS"/>
</dbReference>
<dbReference type="Gene3D" id="3.20.20.80">
    <property type="entry name" value="Glycosidases"/>
    <property type="match status" value="1"/>
</dbReference>
<dbReference type="PROSITE" id="PS00653">
    <property type="entry name" value="GLYCOSYL_HYDROL_F1_2"/>
    <property type="match status" value="1"/>
</dbReference>
<dbReference type="Pfam" id="PF00232">
    <property type="entry name" value="Glyco_hydro_1"/>
    <property type="match status" value="1"/>
</dbReference>
<dbReference type="GeneID" id="17252550"/>
<dbReference type="GO" id="GO:0005975">
    <property type="term" value="P:carbohydrate metabolic process"/>
    <property type="evidence" value="ECO:0007669"/>
    <property type="project" value="InterPro"/>
</dbReference>
<reference evidence="5" key="2">
    <citation type="submission" date="2024-10" db="UniProtKB">
        <authorList>
            <consortium name="EnsemblProtists"/>
        </authorList>
    </citation>
    <scope>IDENTIFICATION</scope>
</reference>
<dbReference type="RefSeq" id="XP_005758786.1">
    <property type="nucleotide sequence ID" value="XM_005758729.1"/>
</dbReference>
<evidence type="ECO:0000313" key="6">
    <source>
        <dbReference type="Proteomes" id="UP000013827"/>
    </source>
</evidence>
<name>A0A0D3I522_EMIH1</name>
<dbReference type="InterPro" id="IPR017853">
    <property type="entry name" value="GH"/>
</dbReference>
<keyword evidence="3" id="KW-0326">Glycosidase</keyword>
<dbReference type="EnsemblProtists" id="EOD06357">
    <property type="protein sequence ID" value="EOD06357"/>
    <property type="gene ID" value="EMIHUDRAFT_68714"/>
</dbReference>
<dbReference type="STRING" id="2903.R1BAP8"/>
<accession>A0A0D3I522</accession>
<dbReference type="PaxDb" id="2903-EOD06357"/>
<dbReference type="SUPFAM" id="SSF51445">
    <property type="entry name" value="(Trans)glycosidases"/>
    <property type="match status" value="1"/>
</dbReference>
<dbReference type="eggNOG" id="KOG0626">
    <property type="taxonomic scope" value="Eukaryota"/>
</dbReference>
<dbReference type="KEGG" id="ehx:EMIHUDRAFT_68714"/>
<dbReference type="AlphaFoldDB" id="A0A0D3I522"/>
<dbReference type="OMA" id="VWLKVYP"/>
<protein>
    <recommendedName>
        <fullName evidence="7">Beta-glucosidase</fullName>
    </recommendedName>
</protein>
<dbReference type="FunFam" id="3.20.20.80:FF:000041">
    <property type="entry name" value="Beta-glucosidase 7"/>
    <property type="match status" value="1"/>
</dbReference>
<keyword evidence="6" id="KW-1185">Reference proteome</keyword>
<proteinExistence type="inferred from homology"/>
<sequence>MALTPESASTTPLHNPSNFSAALGLPYLGDYPRTYTHEGGFPAGFVWGSGTAAYQIEGAWNEGGRGPSIWDDFSGAGGPAHEAMVKVGAIAGGGGNHSGAVACDHYHRYREDVQLMASLGLRHYRFSLSWPRILPNGTLAGGVNEEGAAFYDALIDALIAAKIEPFVTLYHWDLPSALQTAASPGWLSAGTVRHFEDFARLCFERWGGKVRRWVTFNEPWTFTAPGKPYADVRTGPYLAGHNVLLAHAAAVRAFRETAAASGGAIGITNNIDWREPLTAAPEDVAAAERAREWWLAWFCDPIWRGDYPPSMRASLGERLPTFTPSELESLQGLNHYGSSFVVAQPNGKHYGKHYGEGNGESYWRDYEALALHSEEMKEEAAASAWLYSVPWGLRKLLSWVKRRYGNPPLYVTENGWSTPGNDSASSAQVADGSRVRFLANYTSELRRAIYEDGVDVRGYYAWSLLDNFEWEMGYSERFGLVYTDYATQRRHPKASARWL</sequence>
<keyword evidence="2" id="KW-0378">Hydrolase</keyword>
<evidence type="ECO:0008006" key="7">
    <source>
        <dbReference type="Google" id="ProtNLM"/>
    </source>
</evidence>
<dbReference type="InterPro" id="IPR001360">
    <property type="entry name" value="Glyco_hydro_1"/>
</dbReference>
<dbReference type="Proteomes" id="UP000013827">
    <property type="component" value="Unassembled WGS sequence"/>
</dbReference>
<dbReference type="HOGENOM" id="CLU_001859_1_0_1"/>
<organism evidence="5 6">
    <name type="scientific">Emiliania huxleyi (strain CCMP1516)</name>
    <dbReference type="NCBI Taxonomy" id="280463"/>
    <lineage>
        <taxon>Eukaryota</taxon>
        <taxon>Haptista</taxon>
        <taxon>Haptophyta</taxon>
        <taxon>Prymnesiophyceae</taxon>
        <taxon>Isochrysidales</taxon>
        <taxon>Noelaerhabdaceae</taxon>
        <taxon>Emiliania</taxon>
    </lineage>
</organism>
<evidence type="ECO:0000256" key="1">
    <source>
        <dbReference type="ARBA" id="ARBA00010838"/>
    </source>
</evidence>
<evidence type="ECO:0000256" key="3">
    <source>
        <dbReference type="ARBA" id="ARBA00023295"/>
    </source>
</evidence>
<dbReference type="GO" id="GO:0008422">
    <property type="term" value="F:beta-glucosidase activity"/>
    <property type="evidence" value="ECO:0007669"/>
    <property type="project" value="TreeGrafter"/>
</dbReference>
<evidence type="ECO:0000313" key="5">
    <source>
        <dbReference type="EnsemblProtists" id="EOD06357"/>
    </source>
</evidence>
<comment type="similarity">
    <text evidence="1 4">Belongs to the glycosyl hydrolase 1 family.</text>
</comment>
<evidence type="ECO:0000256" key="4">
    <source>
        <dbReference type="RuleBase" id="RU003690"/>
    </source>
</evidence>
<dbReference type="PANTHER" id="PTHR10353:SF36">
    <property type="entry name" value="LP05116P"/>
    <property type="match status" value="1"/>
</dbReference>